<evidence type="ECO:0000259" key="1">
    <source>
        <dbReference type="PROSITE" id="PS50097"/>
    </source>
</evidence>
<organism evidence="2 3">
    <name type="scientific">Ganoderma sinense ZZ0214-1</name>
    <dbReference type="NCBI Taxonomy" id="1077348"/>
    <lineage>
        <taxon>Eukaryota</taxon>
        <taxon>Fungi</taxon>
        <taxon>Dikarya</taxon>
        <taxon>Basidiomycota</taxon>
        <taxon>Agaricomycotina</taxon>
        <taxon>Agaricomycetes</taxon>
        <taxon>Polyporales</taxon>
        <taxon>Polyporaceae</taxon>
        <taxon>Ganoderma</taxon>
    </lineage>
</organism>
<dbReference type="Gene3D" id="3.30.710.10">
    <property type="entry name" value="Potassium Channel Kv1.1, Chain A"/>
    <property type="match status" value="1"/>
</dbReference>
<dbReference type="PROSITE" id="PS50097">
    <property type="entry name" value="BTB"/>
    <property type="match status" value="1"/>
</dbReference>
<feature type="domain" description="BTB" evidence="1">
    <location>
        <begin position="31"/>
        <end position="105"/>
    </location>
</feature>
<gene>
    <name evidence="2" type="ORF">GSI_04745</name>
</gene>
<proteinExistence type="predicted"/>
<keyword evidence="3" id="KW-1185">Reference proteome</keyword>
<dbReference type="OrthoDB" id="2800059at2759"/>
<comment type="caution">
    <text evidence="2">The sequence shown here is derived from an EMBL/GenBank/DDBJ whole genome shotgun (WGS) entry which is preliminary data.</text>
</comment>
<reference evidence="2 3" key="1">
    <citation type="journal article" date="2015" name="Sci. Rep.">
        <title>Chromosome-level genome map provides insights into diverse defense mechanisms in the medicinal fungus Ganoderma sinense.</title>
        <authorList>
            <person name="Zhu Y."/>
            <person name="Xu J."/>
            <person name="Sun C."/>
            <person name="Zhou S."/>
            <person name="Xu H."/>
            <person name="Nelson D.R."/>
            <person name="Qian J."/>
            <person name="Song J."/>
            <person name="Luo H."/>
            <person name="Xiang L."/>
            <person name="Li Y."/>
            <person name="Xu Z."/>
            <person name="Ji A."/>
            <person name="Wang L."/>
            <person name="Lu S."/>
            <person name="Hayward A."/>
            <person name="Sun W."/>
            <person name="Li X."/>
            <person name="Schwartz D.C."/>
            <person name="Wang Y."/>
            <person name="Chen S."/>
        </authorList>
    </citation>
    <scope>NUCLEOTIDE SEQUENCE [LARGE SCALE GENOMIC DNA]</scope>
    <source>
        <strain evidence="2 3">ZZ0214-1</strain>
    </source>
</reference>
<sequence>MTSDPSRKRPRLELEGPELSRKDEEVWLSDGNIVVIAAGEVAFRVHKSILSLRSEVFCGLFSLPDADQGAAETMDGAPIVHVSDSPDDIRRLFLVICCGKNYYYNAGALVPVPFAVLASLIRMAHKYAIQDVLDDALFRLKKYYTDNFREWKDPDSRACYVTTTEADAPTVIELARLTNTPWLIPSAFLACTQLATRSALKYEDNSFAPASSMFASLSTPDQVLLVQAMARLARVSSARLLHLMGAVPCKGCTARDRCTLARDAPALVTYNYGDMLIPPPCGKDAMEPVAEELWNALWKTFCDSCREVLVETEEEIRMTMWNTLPEFFNVDVDLDDWDSRSTRIDGP</sequence>
<dbReference type="EMBL" id="AYKW01000008">
    <property type="protein sequence ID" value="PIL33295.1"/>
    <property type="molecule type" value="Genomic_DNA"/>
</dbReference>
<dbReference type="InterPro" id="IPR011333">
    <property type="entry name" value="SKP1/BTB/POZ_sf"/>
</dbReference>
<name>A0A2G8SHP7_9APHY</name>
<evidence type="ECO:0000313" key="2">
    <source>
        <dbReference type="EMBL" id="PIL33295.1"/>
    </source>
</evidence>
<dbReference type="SMART" id="SM00225">
    <property type="entry name" value="BTB"/>
    <property type="match status" value="1"/>
</dbReference>
<dbReference type="STRING" id="1077348.A0A2G8SHP7"/>
<dbReference type="SUPFAM" id="SSF54695">
    <property type="entry name" value="POZ domain"/>
    <property type="match status" value="1"/>
</dbReference>
<protein>
    <recommendedName>
        <fullName evidence="1">BTB domain-containing protein</fullName>
    </recommendedName>
</protein>
<dbReference type="InterPro" id="IPR000210">
    <property type="entry name" value="BTB/POZ_dom"/>
</dbReference>
<dbReference type="Pfam" id="PF00651">
    <property type="entry name" value="BTB"/>
    <property type="match status" value="1"/>
</dbReference>
<accession>A0A2G8SHP7</accession>
<evidence type="ECO:0000313" key="3">
    <source>
        <dbReference type="Proteomes" id="UP000230002"/>
    </source>
</evidence>
<dbReference type="Proteomes" id="UP000230002">
    <property type="component" value="Unassembled WGS sequence"/>
</dbReference>
<dbReference type="AlphaFoldDB" id="A0A2G8SHP7"/>